<protein>
    <recommendedName>
        <fullName evidence="2">PB1-like domain-containing protein</fullName>
    </recommendedName>
</protein>
<dbReference type="Proteomes" id="UP001311915">
    <property type="component" value="Unassembled WGS sequence"/>
</dbReference>
<reference evidence="3 4" key="1">
    <citation type="submission" date="2023-10" db="EMBL/GenBank/DDBJ databases">
        <title>Genome-Wide Identification Analysis in wild type Solanum Pinnatisectum Reveals Some Genes Defensing Phytophthora Infestans.</title>
        <authorList>
            <person name="Sun C."/>
        </authorList>
    </citation>
    <scope>NUCLEOTIDE SEQUENCE [LARGE SCALE GENOMIC DNA]</scope>
    <source>
        <strain evidence="3">LQN</strain>
        <tissue evidence="3">Leaf</tissue>
    </source>
</reference>
<proteinExistence type="predicted"/>
<gene>
    <name evidence="3" type="ORF">R3W88_007455</name>
</gene>
<accession>A0AAV9M5Q1</accession>
<organism evidence="3 4">
    <name type="scientific">Solanum pinnatisectum</name>
    <name type="common">tansyleaf nightshade</name>
    <dbReference type="NCBI Taxonomy" id="50273"/>
    <lineage>
        <taxon>Eukaryota</taxon>
        <taxon>Viridiplantae</taxon>
        <taxon>Streptophyta</taxon>
        <taxon>Embryophyta</taxon>
        <taxon>Tracheophyta</taxon>
        <taxon>Spermatophyta</taxon>
        <taxon>Magnoliopsida</taxon>
        <taxon>eudicotyledons</taxon>
        <taxon>Gunneridae</taxon>
        <taxon>Pentapetalae</taxon>
        <taxon>asterids</taxon>
        <taxon>lamiids</taxon>
        <taxon>Solanales</taxon>
        <taxon>Solanaceae</taxon>
        <taxon>Solanoideae</taxon>
        <taxon>Solaneae</taxon>
        <taxon>Solanum</taxon>
    </lineage>
</organism>
<evidence type="ECO:0000256" key="1">
    <source>
        <dbReference type="SAM" id="MobiDB-lite"/>
    </source>
</evidence>
<feature type="region of interest" description="Disordered" evidence="1">
    <location>
        <begin position="152"/>
        <end position="200"/>
    </location>
</feature>
<dbReference type="AlphaFoldDB" id="A0AAV9M5Q1"/>
<comment type="caution">
    <text evidence="3">The sequence shown here is derived from an EMBL/GenBank/DDBJ whole genome shotgun (WGS) entry which is preliminary data.</text>
</comment>
<evidence type="ECO:0000259" key="2">
    <source>
        <dbReference type="Pfam" id="PF26130"/>
    </source>
</evidence>
<feature type="domain" description="PB1-like" evidence="2">
    <location>
        <begin position="1"/>
        <end position="96"/>
    </location>
</feature>
<evidence type="ECO:0000313" key="4">
    <source>
        <dbReference type="Proteomes" id="UP001311915"/>
    </source>
</evidence>
<dbReference type="InterPro" id="IPR058594">
    <property type="entry name" value="PB1-like_dom_pln"/>
</dbReference>
<sequence>MEEIIFTKIYHGGILSEISVPTYAGNCVPALRYIIKDHFSILELLYYTKELGYETVGGFYVNDLLNKKWVLITTDQHLLHLIKDLKHEDTFEVFVCHVLDEPLLDTEGPRGYLTNVGGEGVDVDLGKEGETVNLGGEGEVVDLSGEGEAVNLGGEGVDVNIGEEGEDVNQGGEGVDDNLGGEGESDFLSSDSDLDIPLEDGSDINEELRAFRQERRNKKQRKKATEFEEIPVGEAGGIDRGFEDIRKNKTDKYAGKLGGDEDYIDSSDCWSDDSDEQLDMDAIRGLDILATRRSKKVRYDEDCEVSIFELGMVL</sequence>
<name>A0AAV9M5Q1_9SOLN</name>
<dbReference type="EMBL" id="JAWPEI010000002">
    <property type="protein sequence ID" value="KAK4733194.1"/>
    <property type="molecule type" value="Genomic_DNA"/>
</dbReference>
<evidence type="ECO:0000313" key="3">
    <source>
        <dbReference type="EMBL" id="KAK4733194.1"/>
    </source>
</evidence>
<keyword evidence="4" id="KW-1185">Reference proteome</keyword>
<dbReference type="Pfam" id="PF26130">
    <property type="entry name" value="PB1-like"/>
    <property type="match status" value="1"/>
</dbReference>